<dbReference type="GO" id="GO:0005506">
    <property type="term" value="F:iron ion binding"/>
    <property type="evidence" value="ECO:0007669"/>
    <property type="project" value="InterPro"/>
</dbReference>
<accession>A0A8J2NYG2</accession>
<gene>
    <name evidence="14" type="ORF">AFUS01_LOCUS12710</name>
</gene>
<evidence type="ECO:0000256" key="4">
    <source>
        <dbReference type="ARBA" id="ARBA00010617"/>
    </source>
</evidence>
<evidence type="ECO:0000256" key="5">
    <source>
        <dbReference type="ARBA" id="ARBA00022617"/>
    </source>
</evidence>
<comment type="similarity">
    <text evidence="4 12">Belongs to the cytochrome P450 family.</text>
</comment>
<dbReference type="PANTHER" id="PTHR24291:SF189">
    <property type="entry name" value="CYTOCHROME P450 4C3-RELATED"/>
    <property type="match status" value="1"/>
</dbReference>
<comment type="cofactor">
    <cofactor evidence="1">
        <name>heme</name>
        <dbReference type="ChEBI" id="CHEBI:30413"/>
    </cofactor>
</comment>
<evidence type="ECO:0000256" key="1">
    <source>
        <dbReference type="ARBA" id="ARBA00001971"/>
    </source>
</evidence>
<dbReference type="GO" id="GO:0016705">
    <property type="term" value="F:oxidoreductase activity, acting on paired donors, with incorporation or reduction of molecular oxygen"/>
    <property type="evidence" value="ECO:0007669"/>
    <property type="project" value="InterPro"/>
</dbReference>
<dbReference type="InterPro" id="IPR017972">
    <property type="entry name" value="Cyt_P450_CS"/>
</dbReference>
<dbReference type="AlphaFoldDB" id="A0A8J2NYG2"/>
<evidence type="ECO:0000256" key="8">
    <source>
        <dbReference type="ARBA" id="ARBA00022848"/>
    </source>
</evidence>
<evidence type="ECO:0000313" key="15">
    <source>
        <dbReference type="Proteomes" id="UP000708208"/>
    </source>
</evidence>
<feature type="region of interest" description="Disordered" evidence="13">
    <location>
        <begin position="1"/>
        <end position="21"/>
    </location>
</feature>
<keyword evidence="10 12" id="KW-0408">Iron</keyword>
<evidence type="ECO:0000256" key="9">
    <source>
        <dbReference type="ARBA" id="ARBA00023002"/>
    </source>
</evidence>
<evidence type="ECO:0000256" key="12">
    <source>
        <dbReference type="RuleBase" id="RU000461"/>
    </source>
</evidence>
<keyword evidence="5 12" id="KW-0349">Heme</keyword>
<dbReference type="EMBL" id="CAJVCH010101154">
    <property type="protein sequence ID" value="CAG7723633.1"/>
    <property type="molecule type" value="Genomic_DNA"/>
</dbReference>
<dbReference type="PANTHER" id="PTHR24291">
    <property type="entry name" value="CYTOCHROME P450 FAMILY 4"/>
    <property type="match status" value="1"/>
</dbReference>
<keyword evidence="15" id="KW-1185">Reference proteome</keyword>
<sequence length="239" mass="27097">MIPKEILSTNSNDAGKIDGGESVGKEKMKLLDLMIREQQRDNQDLLAHETVASGTTFAIFLLASNPEEQAKVQFELDSVFGEDRSRDIQPSDLPKPKYLECCFKETLRLYPPAPVMFRSIEKDLQLDEKVTIPSGIQVVISPWVTHRIPEIFPEPEKFDPTRFMPENCIERHPYAFIPFSAGPRNCMGQKIAIVKAKIILAHIFRNFTVELDSPAETMVPIGDMILYPKGGLKIKLKQR</sequence>
<keyword evidence="12" id="KW-0503">Monooxygenase</keyword>
<dbReference type="PROSITE" id="PS00086">
    <property type="entry name" value="CYTOCHROME_P450"/>
    <property type="match status" value="1"/>
</dbReference>
<evidence type="ECO:0000256" key="13">
    <source>
        <dbReference type="SAM" id="MobiDB-lite"/>
    </source>
</evidence>
<dbReference type="OrthoDB" id="1470350at2759"/>
<dbReference type="Pfam" id="PF00067">
    <property type="entry name" value="p450"/>
    <property type="match status" value="1"/>
</dbReference>
<evidence type="ECO:0000256" key="7">
    <source>
        <dbReference type="ARBA" id="ARBA00022824"/>
    </source>
</evidence>
<dbReference type="InterPro" id="IPR050196">
    <property type="entry name" value="Cytochrome_P450_Monoox"/>
</dbReference>
<dbReference type="GO" id="GO:0004497">
    <property type="term" value="F:monooxygenase activity"/>
    <property type="evidence" value="ECO:0007669"/>
    <property type="project" value="UniProtKB-KW"/>
</dbReference>
<dbReference type="GO" id="GO:0020037">
    <property type="term" value="F:heme binding"/>
    <property type="evidence" value="ECO:0007669"/>
    <property type="project" value="InterPro"/>
</dbReference>
<keyword evidence="11" id="KW-0472">Membrane</keyword>
<evidence type="ECO:0000256" key="10">
    <source>
        <dbReference type="ARBA" id="ARBA00023004"/>
    </source>
</evidence>
<evidence type="ECO:0000256" key="11">
    <source>
        <dbReference type="ARBA" id="ARBA00023136"/>
    </source>
</evidence>
<evidence type="ECO:0000256" key="3">
    <source>
        <dbReference type="ARBA" id="ARBA00004586"/>
    </source>
</evidence>
<evidence type="ECO:0008006" key="16">
    <source>
        <dbReference type="Google" id="ProtNLM"/>
    </source>
</evidence>
<keyword evidence="6 12" id="KW-0479">Metal-binding</keyword>
<organism evidence="14 15">
    <name type="scientific">Allacma fusca</name>
    <dbReference type="NCBI Taxonomy" id="39272"/>
    <lineage>
        <taxon>Eukaryota</taxon>
        <taxon>Metazoa</taxon>
        <taxon>Ecdysozoa</taxon>
        <taxon>Arthropoda</taxon>
        <taxon>Hexapoda</taxon>
        <taxon>Collembola</taxon>
        <taxon>Symphypleona</taxon>
        <taxon>Sminthuridae</taxon>
        <taxon>Allacma</taxon>
    </lineage>
</organism>
<dbReference type="Proteomes" id="UP000708208">
    <property type="component" value="Unassembled WGS sequence"/>
</dbReference>
<comment type="subcellular location">
    <subcellularLocation>
        <location evidence="3">Endoplasmic reticulum membrane</location>
    </subcellularLocation>
    <subcellularLocation>
        <location evidence="2">Microsome membrane</location>
    </subcellularLocation>
</comment>
<protein>
    <recommendedName>
        <fullName evidence="16">Cytochrome P450</fullName>
    </recommendedName>
</protein>
<keyword evidence="8" id="KW-0492">Microsome</keyword>
<evidence type="ECO:0000313" key="14">
    <source>
        <dbReference type="EMBL" id="CAG7723633.1"/>
    </source>
</evidence>
<evidence type="ECO:0000256" key="6">
    <source>
        <dbReference type="ARBA" id="ARBA00022723"/>
    </source>
</evidence>
<keyword evidence="7" id="KW-0256">Endoplasmic reticulum</keyword>
<keyword evidence="9 12" id="KW-0560">Oxidoreductase</keyword>
<comment type="caution">
    <text evidence="14">The sequence shown here is derived from an EMBL/GenBank/DDBJ whole genome shotgun (WGS) entry which is preliminary data.</text>
</comment>
<dbReference type="InterPro" id="IPR001128">
    <property type="entry name" value="Cyt_P450"/>
</dbReference>
<evidence type="ECO:0000256" key="2">
    <source>
        <dbReference type="ARBA" id="ARBA00004524"/>
    </source>
</evidence>
<reference evidence="14" key="1">
    <citation type="submission" date="2021-06" db="EMBL/GenBank/DDBJ databases">
        <authorList>
            <person name="Hodson N. C."/>
            <person name="Mongue J. A."/>
            <person name="Jaron S. K."/>
        </authorList>
    </citation>
    <scope>NUCLEOTIDE SEQUENCE</scope>
</reference>
<proteinExistence type="inferred from homology"/>
<name>A0A8J2NYG2_9HEXA</name>
<dbReference type="GO" id="GO:0005789">
    <property type="term" value="C:endoplasmic reticulum membrane"/>
    <property type="evidence" value="ECO:0007669"/>
    <property type="project" value="UniProtKB-SubCell"/>
</dbReference>